<dbReference type="PANTHER" id="PTHR33988">
    <property type="entry name" value="ENDORIBONUCLEASE MAZF-RELATED"/>
    <property type="match status" value="1"/>
</dbReference>
<proteinExistence type="inferred from homology"/>
<accession>K9VCT9</accession>
<keyword evidence="4" id="KW-1185">Reference proteome</keyword>
<comment type="similarity">
    <text evidence="1">Belongs to the PemK/MazF family.</text>
</comment>
<gene>
    <name evidence="3" type="ORF">Osc7112_0697</name>
</gene>
<dbReference type="GO" id="GO:0016075">
    <property type="term" value="P:rRNA catabolic process"/>
    <property type="evidence" value="ECO:0007669"/>
    <property type="project" value="TreeGrafter"/>
</dbReference>
<evidence type="ECO:0000256" key="2">
    <source>
        <dbReference type="ARBA" id="ARBA00022649"/>
    </source>
</evidence>
<dbReference type="eggNOG" id="COG2337">
    <property type="taxonomic scope" value="Bacteria"/>
</dbReference>
<dbReference type="OrthoDB" id="9808744at2"/>
<reference evidence="3 4" key="1">
    <citation type="submission" date="2012-05" db="EMBL/GenBank/DDBJ databases">
        <title>Finished chromosome of genome of Oscillatoria sp. PCC 7112.</title>
        <authorList>
            <consortium name="US DOE Joint Genome Institute"/>
            <person name="Gugger M."/>
            <person name="Coursin T."/>
            <person name="Rippka R."/>
            <person name="Tandeau De Marsac N."/>
            <person name="Huntemann M."/>
            <person name="Wei C.-L."/>
            <person name="Han J."/>
            <person name="Detter J.C."/>
            <person name="Han C."/>
            <person name="Tapia R."/>
            <person name="Davenport K."/>
            <person name="Daligault H."/>
            <person name="Erkkila T."/>
            <person name="Gu W."/>
            <person name="Munk A.C.C."/>
            <person name="Teshima H."/>
            <person name="Xu Y."/>
            <person name="Chain P."/>
            <person name="Chen A."/>
            <person name="Krypides N."/>
            <person name="Mavromatis K."/>
            <person name="Markowitz V."/>
            <person name="Szeto E."/>
            <person name="Ivanova N."/>
            <person name="Mikhailova N."/>
            <person name="Ovchinnikova G."/>
            <person name="Pagani I."/>
            <person name="Pati A."/>
            <person name="Goodwin L."/>
            <person name="Peters L."/>
            <person name="Pitluck S."/>
            <person name="Woyke T."/>
            <person name="Kerfeld C."/>
        </authorList>
    </citation>
    <scope>NUCLEOTIDE SEQUENCE [LARGE SCALE GENOMIC DNA]</scope>
    <source>
        <strain evidence="3 4">PCC 7112</strain>
    </source>
</reference>
<dbReference type="GO" id="GO:0006402">
    <property type="term" value="P:mRNA catabolic process"/>
    <property type="evidence" value="ECO:0007669"/>
    <property type="project" value="TreeGrafter"/>
</dbReference>
<dbReference type="KEGG" id="oni:Osc7112_0697"/>
<evidence type="ECO:0000313" key="4">
    <source>
        <dbReference type="Proteomes" id="UP000010478"/>
    </source>
</evidence>
<dbReference type="EMBL" id="CP003614">
    <property type="protein sequence ID" value="AFZ05287.1"/>
    <property type="molecule type" value="Genomic_DNA"/>
</dbReference>
<dbReference type="Pfam" id="PF02452">
    <property type="entry name" value="PemK_toxin"/>
    <property type="match status" value="1"/>
</dbReference>
<name>K9VCT9_9CYAN</name>
<dbReference type="GO" id="GO:0004521">
    <property type="term" value="F:RNA endonuclease activity"/>
    <property type="evidence" value="ECO:0007669"/>
    <property type="project" value="TreeGrafter"/>
</dbReference>
<evidence type="ECO:0000256" key="1">
    <source>
        <dbReference type="ARBA" id="ARBA00007521"/>
    </source>
</evidence>
<dbReference type="RefSeq" id="WP_015174617.1">
    <property type="nucleotide sequence ID" value="NC_019729.1"/>
</dbReference>
<dbReference type="AlphaFoldDB" id="K9VCT9"/>
<keyword evidence="2" id="KW-1277">Toxin-antitoxin system</keyword>
<dbReference type="GO" id="GO:0003677">
    <property type="term" value="F:DNA binding"/>
    <property type="evidence" value="ECO:0007669"/>
    <property type="project" value="InterPro"/>
</dbReference>
<dbReference type="InterPro" id="IPR011067">
    <property type="entry name" value="Plasmid_toxin/cell-grow_inhib"/>
</dbReference>
<dbReference type="SUPFAM" id="SSF50118">
    <property type="entry name" value="Cell growth inhibitor/plasmid maintenance toxic component"/>
    <property type="match status" value="1"/>
</dbReference>
<dbReference type="HOGENOM" id="CLU_121823_2_3_3"/>
<dbReference type="PATRIC" id="fig|179408.3.peg.867"/>
<dbReference type="Gene3D" id="2.30.30.110">
    <property type="match status" value="1"/>
</dbReference>
<dbReference type="PANTHER" id="PTHR33988:SF3">
    <property type="entry name" value="ENDORIBONUCLEASE TOXIN CHPB-RELATED"/>
    <property type="match status" value="1"/>
</dbReference>
<dbReference type="STRING" id="179408.Osc7112_0697"/>
<protein>
    <submittedName>
        <fullName evidence="3">Transcriptional modulator of MazE/toxin, MazF</fullName>
    </submittedName>
</protein>
<evidence type="ECO:0000313" key="3">
    <source>
        <dbReference type="EMBL" id="AFZ05287.1"/>
    </source>
</evidence>
<dbReference type="Proteomes" id="UP000010478">
    <property type="component" value="Chromosome"/>
</dbReference>
<organism evidence="3 4">
    <name type="scientific">Phormidium nigroviride PCC 7112</name>
    <dbReference type="NCBI Taxonomy" id="179408"/>
    <lineage>
        <taxon>Bacteria</taxon>
        <taxon>Bacillati</taxon>
        <taxon>Cyanobacteriota</taxon>
        <taxon>Cyanophyceae</taxon>
        <taxon>Oscillatoriophycideae</taxon>
        <taxon>Oscillatoriales</taxon>
        <taxon>Oscillatoriaceae</taxon>
        <taxon>Phormidium</taxon>
    </lineage>
</organism>
<dbReference type="InterPro" id="IPR003477">
    <property type="entry name" value="PemK-like"/>
</dbReference>
<sequence>MVNYIPERGHFIRLNFDPQSGHEQMGTRPALVVSQTKFNRKMGFVFVCPISNTQRKNPFYVPIPEGETITGVIMTDQLRSLDYSARQASFLSECRADIIEEVLRRIQPILFEKMTVDE</sequence>